<feature type="compositionally biased region" description="Basic and acidic residues" evidence="4">
    <location>
        <begin position="818"/>
        <end position="835"/>
    </location>
</feature>
<dbReference type="SMART" id="SM00320">
    <property type="entry name" value="WD40"/>
    <property type="match status" value="6"/>
</dbReference>
<feature type="repeat" description="WD" evidence="3">
    <location>
        <begin position="289"/>
        <end position="323"/>
    </location>
</feature>
<feature type="region of interest" description="Disordered" evidence="4">
    <location>
        <begin position="1"/>
        <end position="43"/>
    </location>
</feature>
<feature type="compositionally biased region" description="Polar residues" evidence="4">
    <location>
        <begin position="650"/>
        <end position="659"/>
    </location>
</feature>
<dbReference type="InterPro" id="IPR001680">
    <property type="entry name" value="WD40_rpt"/>
</dbReference>
<evidence type="ECO:0000256" key="4">
    <source>
        <dbReference type="SAM" id="MobiDB-lite"/>
    </source>
</evidence>
<feature type="region of interest" description="Disordered" evidence="4">
    <location>
        <begin position="716"/>
        <end position="852"/>
    </location>
</feature>
<dbReference type="EMBL" id="KE720957">
    <property type="protein sequence ID" value="ERF73349.1"/>
    <property type="molecule type" value="Genomic_DNA"/>
</dbReference>
<feature type="compositionally biased region" description="Polar residues" evidence="4">
    <location>
        <begin position="129"/>
        <end position="150"/>
    </location>
</feature>
<dbReference type="Proteomes" id="UP000019373">
    <property type="component" value="Unassembled WGS sequence"/>
</dbReference>
<dbReference type="Gene3D" id="2.130.10.10">
    <property type="entry name" value="YVTN repeat-like/Quinoprotein amine dehydrogenase"/>
    <property type="match status" value="1"/>
</dbReference>
<feature type="repeat" description="WD" evidence="3">
    <location>
        <begin position="354"/>
        <end position="394"/>
    </location>
</feature>
<feature type="repeat" description="WD" evidence="3">
    <location>
        <begin position="394"/>
        <end position="428"/>
    </location>
</feature>
<feature type="compositionally biased region" description="Polar residues" evidence="4">
    <location>
        <begin position="927"/>
        <end position="939"/>
    </location>
</feature>
<evidence type="ECO:0000256" key="1">
    <source>
        <dbReference type="ARBA" id="ARBA00022574"/>
    </source>
</evidence>
<sequence length="973" mass="106999">MPEITHPVGQTRLSPIASSPITSPSDSTDVKLQSSSNPGDTAIGTDIHLSFIAQATMVAWNPEAIDTKVKAHSGHVIQTPEVVSSPQTTFAIPPPQIETEKGTSVAIDPISRQIFERTKPHQNPPRNLPPTSSDASLGASQQSPDSSGTADVTEPVSLRRQESVNSVNKGPKDKKKGVSLFSRFIGSKKKDSLPPIRNETASITGGLSTDAEAEVFSQPIGFVPRFPAPPRYIKVRANNRRHKEFERVFLAQVLLERSQKSRRKTSGDEEIVHVDEAPAVPGQPFNRAIWAMEFSKDGRYLAAAGQDKKIRVWAVISSAEDREAHEAEEEEKNPEQPAVRLNAPVLRTQLIREYHGHTSSILDLCWSKNNFLLSSSMDKTVRLWHVTRSECLCAFRHHDFVTSIAFHPRDDRFFLAGSLDSKLRLWSIPDKAVAYWANVPDMVTAVAFTPDGKTCIAGCLNGLCLFYDTEKLRLHSQLHVRSARGRNAKGSKITGIDTITLPPGDPNGDVKLLITSNDSRVRMYNYKDRNLEIKFRGNENTCSQIHATFSDDGRHVICGSEDKKVYIWPTGPIEKQDQDKRPVEILEAHTAIVTSAILAPTKTRQHLAQSGDPIYDLCNPPPVTLVGNDSVLSSRAQTESNPSIKDGATASIQQTANRSQRAEETPAYLARHAHPSGNIIVTADYLGQIKVFRQDCAFQKRRYELFDSSSLFSRNRLLGRNGSPTARSSLSSARNSTSYSNFKTPSTDRIVSWRNSITSGPTSHPGTTINGDVHINLQRTRSDSPRKTNAQVSSSYHQLAAKAPSIATSTSFPSSPRKSSDESIRMAGAEVEKFHTPPTIEIGASAREKPIERESEAGAKALGPTPEHTLYIQGDHGYRYWKPGELVTMAQREPRTPGVLNLGDINGNSLLRKQSSSSKLSSEISSDETATTEADGDQSSEIKCERCGGRSFRVKLEATQEQRLSCKRCGNAV</sequence>
<feature type="compositionally biased region" description="Low complexity" evidence="4">
    <location>
        <begin position="14"/>
        <end position="27"/>
    </location>
</feature>
<dbReference type="InterPro" id="IPR040324">
    <property type="entry name" value="WDR44/Dgr2"/>
</dbReference>
<evidence type="ECO:0000313" key="6">
    <source>
        <dbReference type="Proteomes" id="UP000019373"/>
    </source>
</evidence>
<dbReference type="PROSITE" id="PS50294">
    <property type="entry name" value="WD_REPEATS_REGION"/>
    <property type="match status" value="2"/>
</dbReference>
<dbReference type="InterPro" id="IPR015943">
    <property type="entry name" value="WD40/YVTN_repeat-like_dom_sf"/>
</dbReference>
<feature type="compositionally biased region" description="Polar residues" evidence="4">
    <location>
        <begin position="634"/>
        <end position="643"/>
    </location>
</feature>
<reference evidence="6" key="1">
    <citation type="journal article" date="2014" name="BMC Genomics">
        <title>Genome characteristics reveal the impact of lichenization on lichen-forming fungus Endocarpon pusillum Hedwig (Verrucariales, Ascomycota).</title>
        <authorList>
            <person name="Wang Y.-Y."/>
            <person name="Liu B."/>
            <person name="Zhang X.-Y."/>
            <person name="Zhou Q.-M."/>
            <person name="Zhang T."/>
            <person name="Li H."/>
            <person name="Yu Y.-F."/>
            <person name="Zhang X.-L."/>
            <person name="Hao X.-Y."/>
            <person name="Wang M."/>
            <person name="Wang L."/>
            <person name="Wei J.-C."/>
        </authorList>
    </citation>
    <scope>NUCLEOTIDE SEQUENCE [LARGE SCALE GENOMIC DNA]</scope>
    <source>
        <strain evidence="6">Z07020 / HMAS-L-300199</strain>
    </source>
</reference>
<feature type="compositionally biased region" description="Low complexity" evidence="4">
    <location>
        <begin position="913"/>
        <end position="924"/>
    </location>
</feature>
<feature type="compositionally biased region" description="Polar residues" evidence="4">
    <location>
        <begin position="742"/>
        <end position="770"/>
    </location>
</feature>
<feature type="compositionally biased region" description="Polar residues" evidence="4">
    <location>
        <begin position="30"/>
        <end position="39"/>
    </location>
</feature>
<feature type="region of interest" description="Disordered" evidence="4">
    <location>
        <begin position="913"/>
        <end position="941"/>
    </location>
</feature>
<proteinExistence type="predicted"/>
<gene>
    <name evidence="5" type="ORF">EPUS_08291</name>
</gene>
<dbReference type="SUPFAM" id="SSF50978">
    <property type="entry name" value="WD40 repeat-like"/>
    <property type="match status" value="1"/>
</dbReference>
<dbReference type="AlphaFoldDB" id="U1HVG3"/>
<keyword evidence="1 3" id="KW-0853">WD repeat</keyword>
<dbReference type="FunFam" id="2.130.10.10:FF:000697">
    <property type="entry name" value="WD repeat protein, variant"/>
    <property type="match status" value="1"/>
</dbReference>
<evidence type="ECO:0000256" key="3">
    <source>
        <dbReference type="PROSITE-ProRule" id="PRU00221"/>
    </source>
</evidence>
<dbReference type="HOGENOM" id="CLU_004759_5_0_1"/>
<dbReference type="PANTHER" id="PTHR14221">
    <property type="entry name" value="WD REPEAT DOMAIN 44"/>
    <property type="match status" value="1"/>
</dbReference>
<feature type="compositionally biased region" description="Polar residues" evidence="4">
    <location>
        <begin position="787"/>
        <end position="797"/>
    </location>
</feature>
<dbReference type="RefSeq" id="XP_007801008.1">
    <property type="nucleotide sequence ID" value="XM_007802817.1"/>
</dbReference>
<name>U1HVG3_ENDPU</name>
<dbReference type="GeneID" id="19243141"/>
<dbReference type="eggNOG" id="KOG0283">
    <property type="taxonomic scope" value="Eukaryota"/>
</dbReference>
<protein>
    <recommendedName>
        <fullName evidence="7">WD repeat-containing protein 44</fullName>
    </recommendedName>
</protein>
<feature type="region of interest" description="Disordered" evidence="4">
    <location>
        <begin position="85"/>
        <end position="175"/>
    </location>
</feature>
<accession>U1HVG3</accession>
<dbReference type="PANTHER" id="PTHR14221:SF0">
    <property type="entry name" value="WD REPEAT-CONTAINING PROTEIN 44"/>
    <property type="match status" value="1"/>
</dbReference>
<organism evidence="5 6">
    <name type="scientific">Endocarpon pusillum (strain Z07020 / HMAS-L-300199)</name>
    <name type="common">Lichen-forming fungus</name>
    <dbReference type="NCBI Taxonomy" id="1263415"/>
    <lineage>
        <taxon>Eukaryota</taxon>
        <taxon>Fungi</taxon>
        <taxon>Dikarya</taxon>
        <taxon>Ascomycota</taxon>
        <taxon>Pezizomycotina</taxon>
        <taxon>Eurotiomycetes</taxon>
        <taxon>Chaetothyriomycetidae</taxon>
        <taxon>Verrucariales</taxon>
        <taxon>Verrucariaceae</taxon>
        <taxon>Endocarpon</taxon>
    </lineage>
</organism>
<dbReference type="OrthoDB" id="1932312at2759"/>
<evidence type="ECO:0000256" key="2">
    <source>
        <dbReference type="ARBA" id="ARBA00022737"/>
    </source>
</evidence>
<dbReference type="Pfam" id="PF00400">
    <property type="entry name" value="WD40"/>
    <property type="match status" value="5"/>
</dbReference>
<keyword evidence="6" id="KW-1185">Reference proteome</keyword>
<evidence type="ECO:0000313" key="5">
    <source>
        <dbReference type="EMBL" id="ERF73349.1"/>
    </source>
</evidence>
<keyword evidence="2" id="KW-0677">Repeat</keyword>
<evidence type="ECO:0008006" key="7">
    <source>
        <dbReference type="Google" id="ProtNLM"/>
    </source>
</evidence>
<dbReference type="InterPro" id="IPR036322">
    <property type="entry name" value="WD40_repeat_dom_sf"/>
</dbReference>
<dbReference type="PROSITE" id="PS50082">
    <property type="entry name" value="WD_REPEATS_2"/>
    <property type="match status" value="3"/>
</dbReference>
<feature type="region of interest" description="Disordered" evidence="4">
    <location>
        <begin position="634"/>
        <end position="666"/>
    </location>
</feature>
<feature type="compositionally biased region" description="Low complexity" evidence="4">
    <location>
        <begin position="725"/>
        <end position="741"/>
    </location>
</feature>